<keyword evidence="3" id="KW-0597">Phosphoprotein</keyword>
<gene>
    <name evidence="5" type="ORF">Bccel_1549</name>
</gene>
<accession>A0A0L6JLN4</accession>
<dbReference type="Proteomes" id="UP000036923">
    <property type="component" value="Unassembled WGS sequence"/>
</dbReference>
<evidence type="ECO:0000259" key="4">
    <source>
        <dbReference type="PROSITE" id="PS50110"/>
    </source>
</evidence>
<dbReference type="PANTHER" id="PTHR43228">
    <property type="entry name" value="TWO-COMPONENT RESPONSE REGULATOR"/>
    <property type="match status" value="1"/>
</dbReference>
<feature type="domain" description="Response regulatory" evidence="4">
    <location>
        <begin position="4"/>
        <end position="118"/>
    </location>
</feature>
<comment type="caution">
    <text evidence="5">The sequence shown here is derived from an EMBL/GenBank/DDBJ whole genome shotgun (WGS) entry which is preliminary data.</text>
</comment>
<dbReference type="OrthoDB" id="9790669at2"/>
<name>A0A0L6JLN4_9FIRM</name>
<evidence type="ECO:0000256" key="3">
    <source>
        <dbReference type="PROSITE-ProRule" id="PRU00169"/>
    </source>
</evidence>
<evidence type="ECO:0000313" key="6">
    <source>
        <dbReference type="Proteomes" id="UP000036923"/>
    </source>
</evidence>
<dbReference type="InterPro" id="IPR052048">
    <property type="entry name" value="ST_Response_Regulator"/>
</dbReference>
<dbReference type="STRING" id="398512.Bccel_1549"/>
<dbReference type="AlphaFoldDB" id="A0A0L6JLN4"/>
<evidence type="ECO:0000313" key="5">
    <source>
        <dbReference type="EMBL" id="KNY26287.1"/>
    </source>
</evidence>
<keyword evidence="6" id="KW-1185">Reference proteome</keyword>
<evidence type="ECO:0000256" key="2">
    <source>
        <dbReference type="ARBA" id="ARBA00024867"/>
    </source>
</evidence>
<dbReference type="GO" id="GO:0000160">
    <property type="term" value="P:phosphorelay signal transduction system"/>
    <property type="evidence" value="ECO:0007669"/>
    <property type="project" value="InterPro"/>
</dbReference>
<dbReference type="PANTHER" id="PTHR43228:SF1">
    <property type="entry name" value="TWO-COMPONENT RESPONSE REGULATOR ARR22"/>
    <property type="match status" value="1"/>
</dbReference>
<dbReference type="RefSeq" id="WP_036942347.1">
    <property type="nucleotide sequence ID" value="NZ_JQKC01000018.1"/>
</dbReference>
<dbReference type="InterPro" id="IPR001789">
    <property type="entry name" value="Sig_transdc_resp-reg_receiver"/>
</dbReference>
<evidence type="ECO:0000256" key="1">
    <source>
        <dbReference type="ARBA" id="ARBA00018672"/>
    </source>
</evidence>
<dbReference type="SMART" id="SM00448">
    <property type="entry name" value="REC"/>
    <property type="match status" value="1"/>
</dbReference>
<dbReference type="PROSITE" id="PS50110">
    <property type="entry name" value="RESPONSE_REGULATORY"/>
    <property type="match status" value="1"/>
</dbReference>
<protein>
    <recommendedName>
        <fullName evidence="1">Stage 0 sporulation protein A homolog</fullName>
    </recommendedName>
</protein>
<feature type="modified residue" description="4-aspartylphosphate" evidence="3">
    <location>
        <position position="53"/>
    </location>
</feature>
<organism evidence="5 6">
    <name type="scientific">Pseudobacteroides cellulosolvens ATCC 35603 = DSM 2933</name>
    <dbReference type="NCBI Taxonomy" id="398512"/>
    <lineage>
        <taxon>Bacteria</taxon>
        <taxon>Bacillati</taxon>
        <taxon>Bacillota</taxon>
        <taxon>Clostridia</taxon>
        <taxon>Eubacteriales</taxon>
        <taxon>Oscillospiraceae</taxon>
        <taxon>Pseudobacteroides</taxon>
    </lineage>
</organism>
<dbReference type="SUPFAM" id="SSF52172">
    <property type="entry name" value="CheY-like"/>
    <property type="match status" value="1"/>
</dbReference>
<dbReference type="eggNOG" id="COG0745">
    <property type="taxonomic scope" value="Bacteria"/>
</dbReference>
<comment type="function">
    <text evidence="2">May play the central regulatory role in sporulation. It may be an element of the effector pathway responsible for the activation of sporulation genes in response to nutritional stress. Spo0A may act in concert with spo0H (a sigma factor) to control the expression of some genes that are critical to the sporulation process.</text>
</comment>
<proteinExistence type="predicted"/>
<reference evidence="6" key="1">
    <citation type="submission" date="2015-07" db="EMBL/GenBank/DDBJ databases">
        <title>Near-Complete Genome Sequence of the Cellulolytic Bacterium Bacteroides (Pseudobacteroides) cellulosolvens ATCC 35603.</title>
        <authorList>
            <person name="Dassa B."/>
            <person name="Utturkar S.M."/>
            <person name="Klingeman D.M."/>
            <person name="Hurt R.A."/>
            <person name="Keller M."/>
            <person name="Xu J."/>
            <person name="Reddy Y.H.K."/>
            <person name="Borovok I."/>
            <person name="Grinberg I.R."/>
            <person name="Lamed R."/>
            <person name="Zhivin O."/>
            <person name="Bayer E.A."/>
            <person name="Brown S.D."/>
        </authorList>
    </citation>
    <scope>NUCLEOTIDE SEQUENCE [LARGE SCALE GENOMIC DNA]</scope>
    <source>
        <strain evidence="6">DSM 2933</strain>
    </source>
</reference>
<dbReference type="EMBL" id="LGTC01000001">
    <property type="protein sequence ID" value="KNY26287.1"/>
    <property type="molecule type" value="Genomic_DNA"/>
</dbReference>
<dbReference type="InterPro" id="IPR011006">
    <property type="entry name" value="CheY-like_superfamily"/>
</dbReference>
<sequence>MAKRILVVDDSEMVRNYHSFILGMFKYQVFTAENGMIALEKVLSENFDLIVTDINMPKMDGYEFIKRLRENDITVPIIVISTEDEMKDRVKGLRYGANTCMVKPTEPEKLVTTINLLLKNEG</sequence>
<dbReference type="Gene3D" id="3.40.50.2300">
    <property type="match status" value="1"/>
</dbReference>
<dbReference type="Pfam" id="PF00072">
    <property type="entry name" value="Response_reg"/>
    <property type="match status" value="1"/>
</dbReference>